<name>A0AAW2GL95_9HYME</name>
<gene>
    <name evidence="2" type="ORF">PUN28_003517</name>
</gene>
<evidence type="ECO:0000313" key="3">
    <source>
        <dbReference type="Proteomes" id="UP001430953"/>
    </source>
</evidence>
<protein>
    <submittedName>
        <fullName evidence="2">Uncharacterized protein</fullName>
    </submittedName>
</protein>
<comment type="caution">
    <text evidence="2">The sequence shown here is derived from an EMBL/GenBank/DDBJ whole genome shotgun (WGS) entry which is preliminary data.</text>
</comment>
<evidence type="ECO:0000313" key="2">
    <source>
        <dbReference type="EMBL" id="KAL0128298.1"/>
    </source>
</evidence>
<dbReference type="EMBL" id="JADYXP020000003">
    <property type="protein sequence ID" value="KAL0128298.1"/>
    <property type="molecule type" value="Genomic_DNA"/>
</dbReference>
<keyword evidence="3" id="KW-1185">Reference proteome</keyword>
<dbReference type="Proteomes" id="UP001430953">
    <property type="component" value="Unassembled WGS sequence"/>
</dbReference>
<sequence>MLLRLDQPGMEDAPLDPIPVAEWSLRTNTNYLEESKRHRDPCERRRMALMSEGGIAAGGKIDQWRGPLAEITMGRVMREENREAKRSKREGKDND</sequence>
<accession>A0AAW2GL95</accession>
<feature type="region of interest" description="Disordered" evidence="1">
    <location>
        <begin position="75"/>
        <end position="95"/>
    </location>
</feature>
<proteinExistence type="predicted"/>
<reference evidence="2 3" key="1">
    <citation type="submission" date="2023-03" db="EMBL/GenBank/DDBJ databases">
        <title>High recombination rates correlate with genetic variation in Cardiocondyla obscurior ants.</title>
        <authorList>
            <person name="Errbii M."/>
        </authorList>
    </citation>
    <scope>NUCLEOTIDE SEQUENCE [LARGE SCALE GENOMIC DNA]</scope>
    <source>
        <strain evidence="2">Alpha-2009</strain>
        <tissue evidence="2">Whole body</tissue>
    </source>
</reference>
<evidence type="ECO:0000256" key="1">
    <source>
        <dbReference type="SAM" id="MobiDB-lite"/>
    </source>
</evidence>
<feature type="compositionally biased region" description="Basic and acidic residues" evidence="1">
    <location>
        <begin position="76"/>
        <end position="95"/>
    </location>
</feature>
<dbReference type="AlphaFoldDB" id="A0AAW2GL95"/>
<organism evidence="2 3">
    <name type="scientific">Cardiocondyla obscurior</name>
    <dbReference type="NCBI Taxonomy" id="286306"/>
    <lineage>
        <taxon>Eukaryota</taxon>
        <taxon>Metazoa</taxon>
        <taxon>Ecdysozoa</taxon>
        <taxon>Arthropoda</taxon>
        <taxon>Hexapoda</taxon>
        <taxon>Insecta</taxon>
        <taxon>Pterygota</taxon>
        <taxon>Neoptera</taxon>
        <taxon>Endopterygota</taxon>
        <taxon>Hymenoptera</taxon>
        <taxon>Apocrita</taxon>
        <taxon>Aculeata</taxon>
        <taxon>Formicoidea</taxon>
        <taxon>Formicidae</taxon>
        <taxon>Myrmicinae</taxon>
        <taxon>Cardiocondyla</taxon>
    </lineage>
</organism>